<dbReference type="InterPro" id="IPR045518">
    <property type="entry name" value="2EXR"/>
</dbReference>
<comment type="caution">
    <text evidence="3">The sequence shown here is derived from an EMBL/GenBank/DDBJ whole genome shotgun (WGS) entry which is preliminary data.</text>
</comment>
<dbReference type="InterPro" id="IPR038883">
    <property type="entry name" value="AN11006-like"/>
</dbReference>
<accession>A0AAN7WH17</accession>
<dbReference type="Pfam" id="PF20150">
    <property type="entry name" value="2EXR"/>
    <property type="match status" value="1"/>
</dbReference>
<evidence type="ECO:0000313" key="3">
    <source>
        <dbReference type="EMBL" id="KAK5699499.1"/>
    </source>
</evidence>
<evidence type="ECO:0000313" key="4">
    <source>
        <dbReference type="Proteomes" id="UP001310594"/>
    </source>
</evidence>
<dbReference type="PANTHER" id="PTHR42085:SF1">
    <property type="entry name" value="F-BOX DOMAIN-CONTAINING PROTEIN"/>
    <property type="match status" value="1"/>
</dbReference>
<keyword evidence="1" id="KW-0472">Membrane</keyword>
<name>A0AAN7WH17_9PEZI</name>
<evidence type="ECO:0000256" key="1">
    <source>
        <dbReference type="SAM" id="Phobius"/>
    </source>
</evidence>
<dbReference type="EMBL" id="JAVRQU010000008">
    <property type="protein sequence ID" value="KAK5699499.1"/>
    <property type="molecule type" value="Genomic_DNA"/>
</dbReference>
<proteinExistence type="predicted"/>
<organism evidence="3 4">
    <name type="scientific">Elasticomyces elasticus</name>
    <dbReference type="NCBI Taxonomy" id="574655"/>
    <lineage>
        <taxon>Eukaryota</taxon>
        <taxon>Fungi</taxon>
        <taxon>Dikarya</taxon>
        <taxon>Ascomycota</taxon>
        <taxon>Pezizomycotina</taxon>
        <taxon>Dothideomycetes</taxon>
        <taxon>Dothideomycetidae</taxon>
        <taxon>Mycosphaerellales</taxon>
        <taxon>Teratosphaeriaceae</taxon>
        <taxon>Elasticomyces</taxon>
    </lineage>
</organism>
<protein>
    <recommendedName>
        <fullName evidence="2">2EXR domain-containing protein</fullName>
    </recommendedName>
</protein>
<dbReference type="AlphaFoldDB" id="A0AAN7WH17"/>
<sequence>MKLNTLLSARRAQWKGSNEPNEGHAVELTAIRPTVTSTATLTHAQSDFYDPTASLPGFLRLPPELRNVIYDLVLPNHEYLSPLQPEFRRKTQHSLSTAYGHDDAYNSLAPTCNTATSPPLLHTCRMIRNESTPMYFARNIFVLDINESDDISFRTFEDVFGTTMAWLRPTRYSKTMDWLQSVDGHGVSFMRHILIVGREACSVKKCQSPISLFGHSGFATIVDFQPLEEAVQVQRQSHNWCDPNGILQVSEIMEDFVQLKATMKMPEALYKIELIDTIRKLHFKSFRSELLHWLVLGWAFHFLALVVVGGFAGGVAYAAIQSDRHRAAQSMATVLAALNSTSEALDGVAVLGTSAMQSQLGSALAKQS</sequence>
<feature type="transmembrane region" description="Helical" evidence="1">
    <location>
        <begin position="290"/>
        <end position="320"/>
    </location>
</feature>
<evidence type="ECO:0000259" key="2">
    <source>
        <dbReference type="Pfam" id="PF20150"/>
    </source>
</evidence>
<keyword evidence="1" id="KW-1133">Transmembrane helix</keyword>
<dbReference type="PANTHER" id="PTHR42085">
    <property type="entry name" value="F-BOX DOMAIN-CONTAINING PROTEIN"/>
    <property type="match status" value="1"/>
</dbReference>
<feature type="domain" description="2EXR" evidence="2">
    <location>
        <begin position="58"/>
        <end position="134"/>
    </location>
</feature>
<gene>
    <name evidence="3" type="ORF">LTR97_005627</name>
</gene>
<dbReference type="Proteomes" id="UP001310594">
    <property type="component" value="Unassembled WGS sequence"/>
</dbReference>
<keyword evidence="1" id="KW-0812">Transmembrane</keyword>
<reference evidence="3" key="1">
    <citation type="submission" date="2023-08" db="EMBL/GenBank/DDBJ databases">
        <title>Black Yeasts Isolated from many extreme environments.</title>
        <authorList>
            <person name="Coleine C."/>
            <person name="Stajich J.E."/>
            <person name="Selbmann L."/>
        </authorList>
    </citation>
    <scope>NUCLEOTIDE SEQUENCE</scope>
    <source>
        <strain evidence="3">CCFEE 5810</strain>
    </source>
</reference>